<sequence>MAVDRDGRYFVLNERIDSQTLEEAWTSLSEPQKIDIADQVVKVRKQLRSVSSTSIQCAHENAKAFWVDMCNLRQYPNLDEKGKETLERLS</sequence>
<evidence type="ECO:0000313" key="2">
    <source>
        <dbReference type="Proteomes" id="UP001141434"/>
    </source>
</evidence>
<keyword evidence="2" id="KW-1185">Reference proteome</keyword>
<evidence type="ECO:0000313" key="1">
    <source>
        <dbReference type="EMBL" id="KAJ5101307.1"/>
    </source>
</evidence>
<reference evidence="1" key="1">
    <citation type="submission" date="2022-11" db="EMBL/GenBank/DDBJ databases">
        <authorList>
            <person name="Petersen C."/>
        </authorList>
    </citation>
    <scope>NUCLEOTIDE SEQUENCE</scope>
    <source>
        <strain evidence="1">IBT 34128</strain>
    </source>
</reference>
<name>A0A9W9FJI8_9EURO</name>
<accession>A0A9W9FJI8</accession>
<organism evidence="1 2">
    <name type="scientific">Penicillium alfredii</name>
    <dbReference type="NCBI Taxonomy" id="1506179"/>
    <lineage>
        <taxon>Eukaryota</taxon>
        <taxon>Fungi</taxon>
        <taxon>Dikarya</taxon>
        <taxon>Ascomycota</taxon>
        <taxon>Pezizomycotina</taxon>
        <taxon>Eurotiomycetes</taxon>
        <taxon>Eurotiomycetidae</taxon>
        <taxon>Eurotiales</taxon>
        <taxon>Aspergillaceae</taxon>
        <taxon>Penicillium</taxon>
    </lineage>
</organism>
<dbReference type="AlphaFoldDB" id="A0A9W9FJI8"/>
<gene>
    <name evidence="1" type="ORF">NUU61_003529</name>
</gene>
<proteinExistence type="predicted"/>
<dbReference type="GeneID" id="81393279"/>
<dbReference type="OrthoDB" id="8300194at2759"/>
<protein>
    <submittedName>
        <fullName evidence="1">Uncharacterized protein</fullName>
    </submittedName>
</protein>
<dbReference type="Proteomes" id="UP001141434">
    <property type="component" value="Unassembled WGS sequence"/>
</dbReference>
<dbReference type="RefSeq" id="XP_056512138.1">
    <property type="nucleotide sequence ID" value="XM_056654111.1"/>
</dbReference>
<dbReference type="EMBL" id="JAPMSZ010000005">
    <property type="protein sequence ID" value="KAJ5101307.1"/>
    <property type="molecule type" value="Genomic_DNA"/>
</dbReference>
<reference evidence="1" key="2">
    <citation type="journal article" date="2023" name="IMA Fungus">
        <title>Comparative genomic study of the Penicillium genus elucidates a diverse pangenome and 15 lateral gene transfer events.</title>
        <authorList>
            <person name="Petersen C."/>
            <person name="Sorensen T."/>
            <person name="Nielsen M.R."/>
            <person name="Sondergaard T.E."/>
            <person name="Sorensen J.L."/>
            <person name="Fitzpatrick D.A."/>
            <person name="Frisvad J.C."/>
            <person name="Nielsen K.L."/>
        </authorList>
    </citation>
    <scope>NUCLEOTIDE SEQUENCE</scope>
    <source>
        <strain evidence="1">IBT 34128</strain>
    </source>
</reference>
<comment type="caution">
    <text evidence="1">The sequence shown here is derived from an EMBL/GenBank/DDBJ whole genome shotgun (WGS) entry which is preliminary data.</text>
</comment>